<dbReference type="AlphaFoldDB" id="A0A1I0ZBB2"/>
<gene>
    <name evidence="1" type="ORF">SAMN05192575_105186</name>
</gene>
<sequence>MASAGPSPRHVQRRTAKRLTPGLTSTAIDSLARLARMLSSSCRRFASTTTVRAPKNQRVVQIDNAARPALRKLGLSAVEAPAVYDAVVGIARNASHGFGETEPTTWSSSSADAFDAAVLAVADSAKRVVRREPVVQAARKIAMPAAAVPPPTSAKNTTLAKKLRRGKVVPTAETAASRARMGWTAFEATFSEPLPVAGQLSAFEALRSRVVLEATDAQVGASKHGQPYGNAMYEDIRARMGALAAERSSLDALTPQLLMGLVYDLTAHCEIWWSERFDVDALDSSSHQGDVAGGES</sequence>
<name>A0A1I0ZBB2_9ACTN</name>
<dbReference type="EMBL" id="FOKC01000005">
    <property type="protein sequence ID" value="SFB22811.1"/>
    <property type="molecule type" value="Genomic_DNA"/>
</dbReference>
<reference evidence="1" key="1">
    <citation type="submission" date="2016-10" db="EMBL/GenBank/DDBJ databases">
        <authorList>
            <person name="de Groot N.N."/>
        </authorList>
    </citation>
    <scope>NUCLEOTIDE SEQUENCE [LARGE SCALE GENOMIC DNA]</scope>
    <source>
        <strain evidence="1">CGMCC 1.10697</strain>
    </source>
</reference>
<accession>A0A1I0ZBB2</accession>
<proteinExistence type="predicted"/>
<evidence type="ECO:0000313" key="1">
    <source>
        <dbReference type="EMBL" id="SFB22811.1"/>
    </source>
</evidence>
<dbReference type="STRING" id="748909.SAMN05192575_105186"/>
<evidence type="ECO:0000313" key="2">
    <source>
        <dbReference type="Proteomes" id="UP000199113"/>
    </source>
</evidence>
<dbReference type="Proteomes" id="UP000199113">
    <property type="component" value="Unassembled WGS sequence"/>
</dbReference>
<organism evidence="1 2">
    <name type="scientific">Nocardioides alpinus</name>
    <dbReference type="NCBI Taxonomy" id="748909"/>
    <lineage>
        <taxon>Bacteria</taxon>
        <taxon>Bacillati</taxon>
        <taxon>Actinomycetota</taxon>
        <taxon>Actinomycetes</taxon>
        <taxon>Propionibacteriales</taxon>
        <taxon>Nocardioidaceae</taxon>
        <taxon>Nocardioides</taxon>
    </lineage>
</organism>
<protein>
    <submittedName>
        <fullName evidence="1">Uncharacterized protein</fullName>
    </submittedName>
</protein>